<evidence type="ECO:0000313" key="2">
    <source>
        <dbReference type="EMBL" id="MBP2406013.1"/>
    </source>
</evidence>
<feature type="signal peptide" evidence="1">
    <location>
        <begin position="1"/>
        <end position="23"/>
    </location>
</feature>
<accession>A0ABS4YB51</accession>
<evidence type="ECO:0000313" key="3">
    <source>
        <dbReference type="Proteomes" id="UP001519291"/>
    </source>
</evidence>
<evidence type="ECO:0000256" key="1">
    <source>
        <dbReference type="SAM" id="SignalP"/>
    </source>
</evidence>
<evidence type="ECO:0008006" key="4">
    <source>
        <dbReference type="Google" id="ProtNLM"/>
    </source>
</evidence>
<feature type="chain" id="PRO_5045049308" description="Secreted protein" evidence="1">
    <location>
        <begin position="24"/>
        <end position="184"/>
    </location>
</feature>
<name>A0ABS4YB51_9ACTN</name>
<protein>
    <recommendedName>
        <fullName evidence="4">Secreted protein</fullName>
    </recommendedName>
</protein>
<dbReference type="GeneID" id="91572334"/>
<gene>
    <name evidence="2" type="ORF">JO379_005482</name>
</gene>
<proteinExistence type="predicted"/>
<sequence>MIGGRRTAVALSSLVLVGSSWVAAPAGQADEGRHRDRDTGVILCTGPSESAYDPPLTLEARATRVHTEARYTCSVGPGRIVPATGTLDGVSPSASCNGLTNPRITETVRYADGKQSLIVYDTGTTVRTVGVLDVHLSGRVTEGRGKGQSAQRNVLLALPRELPTECLSSGLPGNSGQAQLEVRP</sequence>
<dbReference type="Proteomes" id="UP001519291">
    <property type="component" value="Unassembled WGS sequence"/>
</dbReference>
<reference evidence="2 3" key="1">
    <citation type="submission" date="2021-03" db="EMBL/GenBank/DDBJ databases">
        <title>Sequencing the genomes of 1000 actinobacteria strains.</title>
        <authorList>
            <person name="Klenk H.-P."/>
        </authorList>
    </citation>
    <scope>NUCLEOTIDE SEQUENCE [LARGE SCALE GENOMIC DNA]</scope>
    <source>
        <strain evidence="2 3">DSM 41480</strain>
    </source>
</reference>
<keyword evidence="3" id="KW-1185">Reference proteome</keyword>
<dbReference type="EMBL" id="JAGIOH010000001">
    <property type="protein sequence ID" value="MBP2406013.1"/>
    <property type="molecule type" value="Genomic_DNA"/>
</dbReference>
<comment type="caution">
    <text evidence="2">The sequence shown here is derived from an EMBL/GenBank/DDBJ whole genome shotgun (WGS) entry which is preliminary data.</text>
</comment>
<organism evidence="2 3">
    <name type="scientific">Streptomyces syringium</name>
    <dbReference type="NCBI Taxonomy" id="76729"/>
    <lineage>
        <taxon>Bacteria</taxon>
        <taxon>Bacillati</taxon>
        <taxon>Actinomycetota</taxon>
        <taxon>Actinomycetes</taxon>
        <taxon>Kitasatosporales</taxon>
        <taxon>Streptomycetaceae</taxon>
        <taxon>Streptomyces</taxon>
    </lineage>
</organism>
<keyword evidence="1" id="KW-0732">Signal</keyword>
<dbReference type="RefSeq" id="WP_209517447.1">
    <property type="nucleotide sequence ID" value="NZ_JAGIOH010000001.1"/>
</dbReference>